<sequence length="80" mass="8711">MSAIPAVQSFRDARYAVTTMEVRAVVDRFPADGRLLYASPLRGSNTNTDPHSVSAAAEASCRSVHSHAGFEPRQHQRTAQ</sequence>
<gene>
    <name evidence="2" type="ORF">BaRGS_00006828</name>
</gene>
<protein>
    <submittedName>
        <fullName evidence="2">Uncharacterized protein</fullName>
    </submittedName>
</protein>
<evidence type="ECO:0000313" key="3">
    <source>
        <dbReference type="Proteomes" id="UP001519460"/>
    </source>
</evidence>
<reference evidence="2 3" key="1">
    <citation type="journal article" date="2023" name="Sci. Data">
        <title>Genome assembly of the Korean intertidal mud-creeper Batillaria attramentaria.</title>
        <authorList>
            <person name="Patra A.K."/>
            <person name="Ho P.T."/>
            <person name="Jun S."/>
            <person name="Lee S.J."/>
            <person name="Kim Y."/>
            <person name="Won Y.J."/>
        </authorList>
    </citation>
    <scope>NUCLEOTIDE SEQUENCE [LARGE SCALE GENOMIC DNA]</scope>
    <source>
        <strain evidence="2">Wonlab-2016</strain>
    </source>
</reference>
<feature type="region of interest" description="Disordered" evidence="1">
    <location>
        <begin position="40"/>
        <end position="80"/>
    </location>
</feature>
<dbReference type="AlphaFoldDB" id="A0ABD0LRF8"/>
<dbReference type="Proteomes" id="UP001519460">
    <property type="component" value="Unassembled WGS sequence"/>
</dbReference>
<feature type="compositionally biased region" description="Polar residues" evidence="1">
    <location>
        <begin position="42"/>
        <end position="51"/>
    </location>
</feature>
<organism evidence="2 3">
    <name type="scientific">Batillaria attramentaria</name>
    <dbReference type="NCBI Taxonomy" id="370345"/>
    <lineage>
        <taxon>Eukaryota</taxon>
        <taxon>Metazoa</taxon>
        <taxon>Spiralia</taxon>
        <taxon>Lophotrochozoa</taxon>
        <taxon>Mollusca</taxon>
        <taxon>Gastropoda</taxon>
        <taxon>Caenogastropoda</taxon>
        <taxon>Sorbeoconcha</taxon>
        <taxon>Cerithioidea</taxon>
        <taxon>Batillariidae</taxon>
        <taxon>Batillaria</taxon>
    </lineage>
</organism>
<accession>A0ABD0LRF8</accession>
<proteinExistence type="predicted"/>
<dbReference type="EMBL" id="JACVVK020000028">
    <property type="protein sequence ID" value="KAK7502076.1"/>
    <property type="molecule type" value="Genomic_DNA"/>
</dbReference>
<evidence type="ECO:0000313" key="2">
    <source>
        <dbReference type="EMBL" id="KAK7502076.1"/>
    </source>
</evidence>
<evidence type="ECO:0000256" key="1">
    <source>
        <dbReference type="SAM" id="MobiDB-lite"/>
    </source>
</evidence>
<comment type="caution">
    <text evidence="2">The sequence shown here is derived from an EMBL/GenBank/DDBJ whole genome shotgun (WGS) entry which is preliminary data.</text>
</comment>
<name>A0ABD0LRF8_9CAEN</name>
<keyword evidence="3" id="KW-1185">Reference proteome</keyword>